<dbReference type="Gene3D" id="2.40.10.220">
    <property type="entry name" value="predicted glycosyltransferase like domains"/>
    <property type="match status" value="1"/>
</dbReference>
<feature type="domain" description="PilZ" evidence="1">
    <location>
        <begin position="6"/>
        <end position="103"/>
    </location>
</feature>
<dbReference type="GO" id="GO:0035438">
    <property type="term" value="F:cyclic-di-GMP binding"/>
    <property type="evidence" value="ECO:0007669"/>
    <property type="project" value="InterPro"/>
</dbReference>
<sequence>MTQAPRARRVTANRPITLQGEHARANGKIINISASGLLVKSPVRAREGTRLGLIFDLPTRERFIPIKTIGRVARLIEEGDHYLLGIMFENPGDDLRQAIESYIDYVESIKQNASVRRRST</sequence>
<dbReference type="AlphaFoldDB" id="A0A1N6GK73"/>
<dbReference type="EMBL" id="FSRE01000003">
    <property type="protein sequence ID" value="SIO07887.1"/>
    <property type="molecule type" value="Genomic_DNA"/>
</dbReference>
<proteinExistence type="predicted"/>
<name>A0A1N6GK73_9GAMM</name>
<organism evidence="2 3">
    <name type="scientific">Sulfurivirga caldicuralii</name>
    <dbReference type="NCBI Taxonomy" id="364032"/>
    <lineage>
        <taxon>Bacteria</taxon>
        <taxon>Pseudomonadati</taxon>
        <taxon>Pseudomonadota</taxon>
        <taxon>Gammaproteobacteria</taxon>
        <taxon>Thiotrichales</taxon>
        <taxon>Piscirickettsiaceae</taxon>
        <taxon>Sulfurivirga</taxon>
    </lineage>
</organism>
<dbReference type="RefSeq" id="WP_074201644.1">
    <property type="nucleotide sequence ID" value="NZ_FSRE01000003.1"/>
</dbReference>
<accession>A0A1N6GK73</accession>
<dbReference type="SUPFAM" id="SSF141371">
    <property type="entry name" value="PilZ domain-like"/>
    <property type="match status" value="1"/>
</dbReference>
<evidence type="ECO:0000259" key="1">
    <source>
        <dbReference type="Pfam" id="PF07238"/>
    </source>
</evidence>
<gene>
    <name evidence="2" type="ORF">SAMN05443662_1381</name>
</gene>
<dbReference type="InterPro" id="IPR009875">
    <property type="entry name" value="PilZ_domain"/>
</dbReference>
<protein>
    <submittedName>
        <fullName evidence="2">PilZ domain-containing protein</fullName>
    </submittedName>
</protein>
<reference evidence="3" key="1">
    <citation type="submission" date="2016-11" db="EMBL/GenBank/DDBJ databases">
        <authorList>
            <person name="Varghese N."/>
            <person name="Submissions S."/>
        </authorList>
    </citation>
    <scope>NUCLEOTIDE SEQUENCE [LARGE SCALE GENOMIC DNA]</scope>
    <source>
        <strain evidence="3">DSM 17737</strain>
    </source>
</reference>
<evidence type="ECO:0000313" key="2">
    <source>
        <dbReference type="EMBL" id="SIO07887.1"/>
    </source>
</evidence>
<dbReference type="STRING" id="364032.SAMN05443662_1381"/>
<dbReference type="Proteomes" id="UP000198461">
    <property type="component" value="Unassembled WGS sequence"/>
</dbReference>
<evidence type="ECO:0000313" key="3">
    <source>
        <dbReference type="Proteomes" id="UP000198461"/>
    </source>
</evidence>
<keyword evidence="3" id="KW-1185">Reference proteome</keyword>
<dbReference type="Pfam" id="PF07238">
    <property type="entry name" value="PilZ"/>
    <property type="match status" value="1"/>
</dbReference>